<dbReference type="EMBL" id="CR382121">
    <property type="protein sequence ID" value="CAH02737.1"/>
    <property type="molecule type" value="Genomic_DNA"/>
</dbReference>
<dbReference type="InParanoid" id="Q6CY40"/>
<keyword evidence="5" id="KW-0804">Transcription</keyword>
<dbReference type="GO" id="GO:0005634">
    <property type="term" value="C:nucleus"/>
    <property type="evidence" value="ECO:0007669"/>
    <property type="project" value="TreeGrafter"/>
</dbReference>
<evidence type="ECO:0000256" key="5">
    <source>
        <dbReference type="ARBA" id="ARBA00023163"/>
    </source>
</evidence>
<dbReference type="AlphaFoldDB" id="Q6CY40"/>
<dbReference type="eggNOG" id="ENOG502QW20">
    <property type="taxonomic scope" value="Eukaryota"/>
</dbReference>
<dbReference type="GO" id="GO:0045944">
    <property type="term" value="P:positive regulation of transcription by RNA polymerase II"/>
    <property type="evidence" value="ECO:0007669"/>
    <property type="project" value="TreeGrafter"/>
</dbReference>
<evidence type="ECO:0000256" key="6">
    <source>
        <dbReference type="ARBA" id="ARBA00023242"/>
    </source>
</evidence>
<evidence type="ECO:0000256" key="2">
    <source>
        <dbReference type="ARBA" id="ARBA00022833"/>
    </source>
</evidence>
<gene>
    <name evidence="7" type="ORF">KLLA0_A03399g</name>
</gene>
<evidence type="ECO:0000256" key="3">
    <source>
        <dbReference type="ARBA" id="ARBA00023015"/>
    </source>
</evidence>
<keyword evidence="2" id="KW-0862">Zinc</keyword>
<dbReference type="GO" id="GO:0046872">
    <property type="term" value="F:metal ion binding"/>
    <property type="evidence" value="ECO:0007669"/>
    <property type="project" value="UniProtKB-KW"/>
</dbReference>
<name>Q6CY40_KLULA</name>
<keyword evidence="6" id="KW-0539">Nucleus</keyword>
<dbReference type="PANTHER" id="PTHR31069">
    <property type="entry name" value="OLEATE-ACTIVATED TRANSCRIPTION FACTOR 1-RELATED"/>
    <property type="match status" value="1"/>
</dbReference>
<dbReference type="KEGG" id="kla:KLLA0_A03399g"/>
<keyword evidence="1" id="KW-0479">Metal-binding</keyword>
<organism evidence="7 8">
    <name type="scientific">Kluyveromyces lactis (strain ATCC 8585 / CBS 2359 / DSM 70799 / NBRC 1267 / NRRL Y-1140 / WM37)</name>
    <name type="common">Yeast</name>
    <name type="synonym">Candida sphaerica</name>
    <dbReference type="NCBI Taxonomy" id="284590"/>
    <lineage>
        <taxon>Eukaryota</taxon>
        <taxon>Fungi</taxon>
        <taxon>Dikarya</taxon>
        <taxon>Ascomycota</taxon>
        <taxon>Saccharomycotina</taxon>
        <taxon>Saccharomycetes</taxon>
        <taxon>Saccharomycetales</taxon>
        <taxon>Saccharomycetaceae</taxon>
        <taxon>Kluyveromyces</taxon>
    </lineage>
</organism>
<dbReference type="STRING" id="284590.Q6CY40"/>
<accession>Q6CY40</accession>
<evidence type="ECO:0000313" key="8">
    <source>
        <dbReference type="Proteomes" id="UP000000598"/>
    </source>
</evidence>
<dbReference type="PANTHER" id="PTHR31069:SF12">
    <property type="entry name" value="TRANSCRIPTION FACTOR DOMAIN-CONTAINING PROTEIN"/>
    <property type="match status" value="1"/>
</dbReference>
<keyword evidence="4" id="KW-0238">DNA-binding</keyword>
<dbReference type="RefSeq" id="XP_451149.1">
    <property type="nucleotide sequence ID" value="XM_451149.1"/>
</dbReference>
<dbReference type="Proteomes" id="UP000000598">
    <property type="component" value="Chromosome A"/>
</dbReference>
<dbReference type="GO" id="GO:0000981">
    <property type="term" value="F:DNA-binding transcription factor activity, RNA polymerase II-specific"/>
    <property type="evidence" value="ECO:0007669"/>
    <property type="project" value="TreeGrafter"/>
</dbReference>
<keyword evidence="8" id="KW-1185">Reference proteome</keyword>
<reference evidence="7 8" key="1">
    <citation type="journal article" date="2004" name="Nature">
        <title>Genome evolution in yeasts.</title>
        <authorList>
            <consortium name="Genolevures"/>
            <person name="Dujon B."/>
            <person name="Sherman D."/>
            <person name="Fischer G."/>
            <person name="Durrens P."/>
            <person name="Casaregola S."/>
            <person name="Lafontaine I."/>
            <person name="de Montigny J."/>
            <person name="Marck C."/>
            <person name="Neuveglise C."/>
            <person name="Talla E."/>
            <person name="Goffard N."/>
            <person name="Frangeul L."/>
            <person name="Aigle M."/>
            <person name="Anthouard V."/>
            <person name="Babour A."/>
            <person name="Barbe V."/>
            <person name="Barnay S."/>
            <person name="Blanchin S."/>
            <person name="Beckerich J.M."/>
            <person name="Beyne E."/>
            <person name="Bleykasten C."/>
            <person name="Boisrame A."/>
            <person name="Boyer J."/>
            <person name="Cattolico L."/>
            <person name="Confanioleri F."/>
            <person name="de Daruvar A."/>
            <person name="Despons L."/>
            <person name="Fabre E."/>
            <person name="Fairhead C."/>
            <person name="Ferry-Dumazet H."/>
            <person name="Groppi A."/>
            <person name="Hantraye F."/>
            <person name="Hennequin C."/>
            <person name="Jauniaux N."/>
            <person name="Joyet P."/>
            <person name="Kachouri R."/>
            <person name="Kerrest A."/>
            <person name="Koszul R."/>
            <person name="Lemaire M."/>
            <person name="Lesur I."/>
            <person name="Ma L."/>
            <person name="Muller H."/>
            <person name="Nicaud J.M."/>
            <person name="Nikolski M."/>
            <person name="Oztas S."/>
            <person name="Ozier-Kalogeropoulos O."/>
            <person name="Pellenz S."/>
            <person name="Potier S."/>
            <person name="Richard G.F."/>
            <person name="Straub M.L."/>
            <person name="Suleau A."/>
            <person name="Swennene D."/>
            <person name="Tekaia F."/>
            <person name="Wesolowski-Louvel M."/>
            <person name="Westhof E."/>
            <person name="Wirth B."/>
            <person name="Zeniou-Meyer M."/>
            <person name="Zivanovic I."/>
            <person name="Bolotin-Fukuhara M."/>
            <person name="Thierry A."/>
            <person name="Bouchier C."/>
            <person name="Caudron B."/>
            <person name="Scarpelli C."/>
            <person name="Gaillardin C."/>
            <person name="Weissenbach J."/>
            <person name="Wincker P."/>
            <person name="Souciet J.L."/>
        </authorList>
    </citation>
    <scope>NUCLEOTIDE SEQUENCE [LARGE SCALE GENOMIC DNA]</scope>
    <source>
        <strain evidence="8">ATCC 8585 / CBS 2359 / DSM 70799 / NBRC 1267 / NRRL Y-1140 / WM37</strain>
    </source>
</reference>
<dbReference type="GO" id="GO:0000978">
    <property type="term" value="F:RNA polymerase II cis-regulatory region sequence-specific DNA binding"/>
    <property type="evidence" value="ECO:0007669"/>
    <property type="project" value="TreeGrafter"/>
</dbReference>
<dbReference type="HOGENOM" id="CLU_337084_0_0_1"/>
<evidence type="ECO:0000256" key="1">
    <source>
        <dbReference type="ARBA" id="ARBA00022723"/>
    </source>
</evidence>
<evidence type="ECO:0000313" key="7">
    <source>
        <dbReference type="EMBL" id="CAH02737.1"/>
    </source>
</evidence>
<dbReference type="PaxDb" id="284590-Q6CY40"/>
<sequence length="845" mass="97555">MGTNATLKELEKEVEYWRNLALGIEPEQDPVSNVSTTIRTSVARLSATKDLAKTDGIRLNFYESFPHLVTKGIIREDIGPFAVNYMLFPDPYISIFIKFVFQTPYRKTLNTYLGTPDSYQEFNVSSILKILKLNPSAFEKLNPLKKKKVSAFIEQILAQNQPASENSNSELFLATLNTMTAPRFIEDKCLYGQYSPILLAYIGRIQNDLPSLPNIRLLLDNFYHHIYPIWPCIDIDLFEENLNEVIHMDSHNPERIIVNPGTTNIKMKLVNISILYLILQLSISHWKLRLFDQRAMEQDVQHKYDGDRAWIEGFAELEKKLTSSAAELVSILNIYQSRTEEVISWHMLLWNILAHQPDLCSIFYDSTSEGVIGMMGPLVSDLGLDRDPSQFLEPTGNMRIDPRYKNYRRRLWLCYCLISRFEITVKGRTPQKSTANVQAIPGIMDQKNGWEEYSCLYKKDMLKQNEAELELLGLFYRHLQFMTLFLPYDKLLKDNLNSLTLTEVEQVYEGLERYLEKDVNGTFTHSQKWARHSTIDYSYNLNDVDNVFNMAKQLIARSVRLTICDLLIRFFNSRKVHNSFDMEQSLLYCQKALADNCEGIGYLIKYFALVYNENIRTTGKFFTNRISQILLSRCTLHTTLTILRVDHMLGLSKRRSNQESFLYEDQSAFSRLSGINEQRQQCVRIRMQLFSLLENLCSASSEELRYNYISGFRYALLTDCAMHFLKQNGKRFLMRDILMSNIGTNEDSAGFMETSFHLLSSEEKENILLSANEFVHFDEAGFRLLLDTVNTFCTNSGSPNNRNTMPEQLFGYTATSSNVLINQFSVDLAGLSANFDFVFDGGNLP</sequence>
<keyword evidence="3" id="KW-0805">Transcription regulation</keyword>
<dbReference type="GeneID" id="2896533"/>
<dbReference type="InterPro" id="IPR050675">
    <property type="entry name" value="OAF3"/>
</dbReference>
<evidence type="ECO:0000256" key="4">
    <source>
        <dbReference type="ARBA" id="ARBA00023125"/>
    </source>
</evidence>
<protein>
    <submittedName>
        <fullName evidence="7">KLLA0A03399p</fullName>
    </submittedName>
</protein>
<proteinExistence type="predicted"/>
<dbReference type="CDD" id="cd12148">
    <property type="entry name" value="fungal_TF_MHR"/>
    <property type="match status" value="1"/>
</dbReference>